<keyword evidence="4 8" id="KW-0812">Transmembrane</keyword>
<dbReference type="PROSITE" id="PS52016">
    <property type="entry name" value="TONB_DEPENDENT_REC_3"/>
    <property type="match status" value="1"/>
</dbReference>
<evidence type="ECO:0000256" key="8">
    <source>
        <dbReference type="PROSITE-ProRule" id="PRU01360"/>
    </source>
</evidence>
<gene>
    <name evidence="13" type="ORF">FDK13_33815</name>
</gene>
<dbReference type="InterPro" id="IPR036942">
    <property type="entry name" value="Beta-barrel_TonB_sf"/>
</dbReference>
<keyword evidence="14" id="KW-1185">Reference proteome</keyword>
<feature type="domain" description="TonB-dependent receptor-like beta-barrel" evidence="11">
    <location>
        <begin position="530"/>
        <end position="974"/>
    </location>
</feature>
<dbReference type="InterPro" id="IPR037066">
    <property type="entry name" value="Plug_dom_sf"/>
</dbReference>
<dbReference type="Gene3D" id="2.40.170.20">
    <property type="entry name" value="TonB-dependent receptor, beta-barrel domain"/>
    <property type="match status" value="1"/>
</dbReference>
<dbReference type="Pfam" id="PF00593">
    <property type="entry name" value="TonB_dep_Rec_b-barrel"/>
    <property type="match status" value="1"/>
</dbReference>
<keyword evidence="6 8" id="KW-0472">Membrane</keyword>
<dbReference type="InterPro" id="IPR023997">
    <property type="entry name" value="TonB-dep_OMP_SusC/RagA_CS"/>
</dbReference>
<dbReference type="RefSeq" id="WP_137344439.1">
    <property type="nucleotide sequence ID" value="NZ_BSQH01000020.1"/>
</dbReference>
<accession>A0A4U6CN46</accession>
<keyword evidence="10" id="KW-1133">Transmembrane helix</keyword>
<dbReference type="Gene3D" id="2.170.130.10">
    <property type="entry name" value="TonB-dependent receptor, plug domain"/>
    <property type="match status" value="1"/>
</dbReference>
<dbReference type="OrthoDB" id="9768177at2"/>
<comment type="subcellular location">
    <subcellularLocation>
        <location evidence="1 8">Cell outer membrane</location>
        <topology evidence="1 8">Multi-pass membrane protein</topology>
    </subcellularLocation>
</comment>
<sequence>MKILYCSVGKLCLYISYIVLLYFLLCAWRPARGQTPYTLQGQVLSAENQEPLAGASVLLRGTTNGTSTDKNGYFSVTASEKETRLFLSFIGYRSLDTLLVLPLKKELVLILQQDLTMLEEVKVSMGYWETSKKLSTGNISKVTEQTIEKQPVSNPIQALSGRMPGVFVQQQSGVAGGGIKIRIRGANSIASGNEPLYVVDGVPYASASLMSGQMNSIMSGGSPLSAINPSEIASIEVLKDADATSIYGSRGSNGVVLITTKKGKAGTTRFNLTADRGASTVTHRMKLLNTSQYLEMRNEAYRNDSKVPTAGSNGYDLLQYDTTRYTDWQKKLIGGTAFRTNVQASLSGGSKNTNFVLGAGYYKEGTVFPGDFSYRKTTGHFTISHQSEDGRFGLSASLSYQLERQRIFSGDITWNSLQLLPNAPDIYDKEGKLNWGPYTFNNPYAYLIRKYKSNTHNLITSVVASYKISPGLVLRSSMGYTAMQMGENSSVPVASFNPQTGILTGSANFGNGSLESWIIEPQLEYKKTFRRSDMTFLAGSTFQQNRFDKQTLAAAGFTSDTQLENIRAASSVNVTETVNTQYKYNAVYGRLNYVGNEKFLLNLTARRDGSSRFGPDNRFANFWAVGGGYIFSNENGIRSQWPALSFGKLRASFGTSGNDQISDYGYLDSYSAGSYAYNGMAVYIPTRLANPGYGWETNRKLEAALELGFFSNRILAEFSFFRNRSSSQLVGYPLPATTGFTTIQYNLPAKVQNKGVEFEMSAVITENRKLNWSVSFNMTVSATKLISYPNLQGSSYVNRYRIGEPLSLARVYKAQGVDPKTGTYRFLDVNGDGVISSAGDQKQFTALVPKFYGGVGSNLRMGGWQLDVFFQFVKQNGYNYNSSFGMPGTKNNQPVQVMERWQNQESSTAIQKFSQNVSGETYIPYTNNQSSSSAVGDASYIRLKNVSLSCQLPAVWTRAIKIPDLKLTLTGQNLLTFTRYSGLDPETQSFISLPSLRTISMGLKLTL</sequence>
<dbReference type="NCBIfam" id="TIGR04056">
    <property type="entry name" value="OMP_RagA_SusC"/>
    <property type="match status" value="1"/>
</dbReference>
<evidence type="ECO:0000256" key="9">
    <source>
        <dbReference type="RuleBase" id="RU003357"/>
    </source>
</evidence>
<evidence type="ECO:0000259" key="12">
    <source>
        <dbReference type="Pfam" id="PF07715"/>
    </source>
</evidence>
<keyword evidence="3 8" id="KW-1134">Transmembrane beta strand</keyword>
<evidence type="ECO:0000256" key="5">
    <source>
        <dbReference type="ARBA" id="ARBA00023077"/>
    </source>
</evidence>
<keyword evidence="2 8" id="KW-0813">Transport</keyword>
<evidence type="ECO:0000313" key="13">
    <source>
        <dbReference type="EMBL" id="TKT85496.1"/>
    </source>
</evidence>
<dbReference type="InterPro" id="IPR000531">
    <property type="entry name" value="Beta-barrel_TonB"/>
</dbReference>
<comment type="similarity">
    <text evidence="8 9">Belongs to the TonB-dependent receptor family.</text>
</comment>
<proteinExistence type="inferred from homology"/>
<feature type="transmembrane region" description="Helical" evidence="10">
    <location>
        <begin position="12"/>
        <end position="31"/>
    </location>
</feature>
<reference evidence="13 14" key="1">
    <citation type="submission" date="2019-05" db="EMBL/GenBank/DDBJ databases">
        <title>Dyadobacter AR-3-8 sp. nov., isolated from arctic soil.</title>
        <authorList>
            <person name="Chaudhary D.K."/>
        </authorList>
    </citation>
    <scope>NUCLEOTIDE SEQUENCE [LARGE SCALE GENOMIC DNA]</scope>
    <source>
        <strain evidence="13 14">AR-3-8</strain>
    </source>
</reference>
<organism evidence="13 14">
    <name type="scientific">Dyadobacter frigoris</name>
    <dbReference type="NCBI Taxonomy" id="2576211"/>
    <lineage>
        <taxon>Bacteria</taxon>
        <taxon>Pseudomonadati</taxon>
        <taxon>Bacteroidota</taxon>
        <taxon>Cytophagia</taxon>
        <taxon>Cytophagales</taxon>
        <taxon>Spirosomataceae</taxon>
        <taxon>Dyadobacter</taxon>
    </lineage>
</organism>
<evidence type="ECO:0000256" key="1">
    <source>
        <dbReference type="ARBA" id="ARBA00004571"/>
    </source>
</evidence>
<dbReference type="Pfam" id="PF13715">
    <property type="entry name" value="CarbopepD_reg_2"/>
    <property type="match status" value="1"/>
</dbReference>
<evidence type="ECO:0000256" key="6">
    <source>
        <dbReference type="ARBA" id="ARBA00023136"/>
    </source>
</evidence>
<dbReference type="EMBL" id="SZVO01000030">
    <property type="protein sequence ID" value="TKT85496.1"/>
    <property type="molecule type" value="Genomic_DNA"/>
</dbReference>
<keyword evidence="7 8" id="KW-0998">Cell outer membrane</keyword>
<evidence type="ECO:0000256" key="3">
    <source>
        <dbReference type="ARBA" id="ARBA00022452"/>
    </source>
</evidence>
<dbReference type="InterPro" id="IPR023996">
    <property type="entry name" value="TonB-dep_OMP_SusC/RagA"/>
</dbReference>
<dbReference type="SUPFAM" id="SSF56935">
    <property type="entry name" value="Porins"/>
    <property type="match status" value="1"/>
</dbReference>
<dbReference type="Proteomes" id="UP000304900">
    <property type="component" value="Unassembled WGS sequence"/>
</dbReference>
<dbReference type="SUPFAM" id="SSF49464">
    <property type="entry name" value="Carboxypeptidase regulatory domain-like"/>
    <property type="match status" value="1"/>
</dbReference>
<name>A0A4U6CN46_9BACT</name>
<evidence type="ECO:0000259" key="11">
    <source>
        <dbReference type="Pfam" id="PF00593"/>
    </source>
</evidence>
<dbReference type="InterPro" id="IPR039426">
    <property type="entry name" value="TonB-dep_rcpt-like"/>
</dbReference>
<evidence type="ECO:0000256" key="10">
    <source>
        <dbReference type="SAM" id="Phobius"/>
    </source>
</evidence>
<evidence type="ECO:0000256" key="4">
    <source>
        <dbReference type="ARBA" id="ARBA00022692"/>
    </source>
</evidence>
<dbReference type="Gene3D" id="2.60.40.1120">
    <property type="entry name" value="Carboxypeptidase-like, regulatory domain"/>
    <property type="match status" value="1"/>
</dbReference>
<dbReference type="InterPro" id="IPR012910">
    <property type="entry name" value="Plug_dom"/>
</dbReference>
<evidence type="ECO:0000256" key="2">
    <source>
        <dbReference type="ARBA" id="ARBA00022448"/>
    </source>
</evidence>
<feature type="domain" description="TonB-dependent receptor plug" evidence="12">
    <location>
        <begin position="134"/>
        <end position="255"/>
    </location>
</feature>
<keyword evidence="5 9" id="KW-0798">TonB box</keyword>
<evidence type="ECO:0000256" key="7">
    <source>
        <dbReference type="ARBA" id="ARBA00023237"/>
    </source>
</evidence>
<protein>
    <submittedName>
        <fullName evidence="13">SusC/RagA family TonB-linked outer membrane protein</fullName>
    </submittedName>
</protein>
<dbReference type="Pfam" id="PF07715">
    <property type="entry name" value="Plug"/>
    <property type="match status" value="1"/>
</dbReference>
<dbReference type="GO" id="GO:0009279">
    <property type="term" value="C:cell outer membrane"/>
    <property type="evidence" value="ECO:0007669"/>
    <property type="project" value="UniProtKB-SubCell"/>
</dbReference>
<dbReference type="AlphaFoldDB" id="A0A4U6CN46"/>
<comment type="caution">
    <text evidence="13">The sequence shown here is derived from an EMBL/GenBank/DDBJ whole genome shotgun (WGS) entry which is preliminary data.</text>
</comment>
<dbReference type="NCBIfam" id="TIGR04057">
    <property type="entry name" value="SusC_RagA_signa"/>
    <property type="match status" value="1"/>
</dbReference>
<dbReference type="InterPro" id="IPR008969">
    <property type="entry name" value="CarboxyPept-like_regulatory"/>
</dbReference>
<evidence type="ECO:0000313" key="14">
    <source>
        <dbReference type="Proteomes" id="UP000304900"/>
    </source>
</evidence>